<dbReference type="PANTHER" id="PTHR40074">
    <property type="entry name" value="O-ACETYLTRANSFERASE WECH"/>
    <property type="match status" value="1"/>
</dbReference>
<comment type="subcellular location">
    <subcellularLocation>
        <location evidence="1">Cell membrane</location>
        <topology evidence="1">Multi-pass membrane protein</topology>
    </subcellularLocation>
</comment>
<dbReference type="Pfam" id="PF01757">
    <property type="entry name" value="Acyl_transf_3"/>
    <property type="match status" value="1"/>
</dbReference>
<evidence type="ECO:0000259" key="8">
    <source>
        <dbReference type="Pfam" id="PF01757"/>
    </source>
</evidence>
<feature type="transmembrane region" description="Helical" evidence="7">
    <location>
        <begin position="196"/>
        <end position="216"/>
    </location>
</feature>
<evidence type="ECO:0000313" key="10">
    <source>
        <dbReference type="Proteomes" id="UP001231124"/>
    </source>
</evidence>
<evidence type="ECO:0000313" key="9">
    <source>
        <dbReference type="EMBL" id="MDQ0446858.1"/>
    </source>
</evidence>
<feature type="transmembrane region" description="Helical" evidence="7">
    <location>
        <begin position="62"/>
        <end position="80"/>
    </location>
</feature>
<sequence length="359" mass="37223">MDTTITPEPETAVAPPGVARVGWVDFAKGVGIVLVVFGHVWRGLANGGVAIAPTLFEGVDRFVYLFHMPLFFFLSGLFLAKALGNRSLGAYAGLRAEQLIYPFFVWSYLSAGFRLLAGGSASRGGLSLRDALLYPFEANDIYWFLWALFLIQICLAALDRVPASVRRIALAALIAASVAATATGTALPVIGSALHYLPFVALGRALGTSLGASAAVRPVGSRAGWLGAVLFLAAEGGALAFGLQGLGALAAAVVAVIGFSLALAALFDAASGTRAVRALAALGALSLPIYLAHVIAASGARVIALRLGITEWGPHVVIGCAAGLVGPLVLVWVANRLGLAPLLGFARFPAFTRRRLVHE</sequence>
<feature type="transmembrane region" description="Helical" evidence="7">
    <location>
        <begin position="279"/>
        <end position="300"/>
    </location>
</feature>
<evidence type="ECO:0000256" key="2">
    <source>
        <dbReference type="ARBA" id="ARBA00007400"/>
    </source>
</evidence>
<evidence type="ECO:0000256" key="6">
    <source>
        <dbReference type="ARBA" id="ARBA00023136"/>
    </source>
</evidence>
<feature type="transmembrane region" description="Helical" evidence="7">
    <location>
        <begin position="141"/>
        <end position="158"/>
    </location>
</feature>
<keyword evidence="10" id="KW-1185">Reference proteome</keyword>
<keyword evidence="6 7" id="KW-0472">Membrane</keyword>
<dbReference type="Proteomes" id="UP001231124">
    <property type="component" value="Unassembled WGS sequence"/>
</dbReference>
<feature type="transmembrane region" description="Helical" evidence="7">
    <location>
        <begin position="223"/>
        <end position="243"/>
    </location>
</feature>
<dbReference type="RefSeq" id="WP_238201622.1">
    <property type="nucleotide sequence ID" value="NZ_BPQE01000004.1"/>
</dbReference>
<keyword evidence="3" id="KW-1003">Cell membrane</keyword>
<accession>A0ABU0HWY5</accession>
<feature type="transmembrane region" description="Helical" evidence="7">
    <location>
        <begin position="100"/>
        <end position="121"/>
    </location>
</feature>
<organism evidence="9 10">
    <name type="scientific">Methylobacterium aerolatum</name>
    <dbReference type="NCBI Taxonomy" id="418708"/>
    <lineage>
        <taxon>Bacteria</taxon>
        <taxon>Pseudomonadati</taxon>
        <taxon>Pseudomonadota</taxon>
        <taxon>Alphaproteobacteria</taxon>
        <taxon>Hyphomicrobiales</taxon>
        <taxon>Methylobacteriaceae</taxon>
        <taxon>Methylobacterium</taxon>
    </lineage>
</organism>
<keyword evidence="4 7" id="KW-0812">Transmembrane</keyword>
<proteinExistence type="inferred from homology"/>
<keyword evidence="5 7" id="KW-1133">Transmembrane helix</keyword>
<dbReference type="PANTHER" id="PTHR40074:SF2">
    <property type="entry name" value="O-ACETYLTRANSFERASE WECH"/>
    <property type="match status" value="1"/>
</dbReference>
<feature type="domain" description="Acyltransferase 3" evidence="8">
    <location>
        <begin position="22"/>
        <end position="332"/>
    </location>
</feature>
<comment type="similarity">
    <text evidence="2">Belongs to the acyltransferase 3 family.</text>
</comment>
<name>A0ABU0HWY5_9HYPH</name>
<evidence type="ECO:0000256" key="1">
    <source>
        <dbReference type="ARBA" id="ARBA00004651"/>
    </source>
</evidence>
<evidence type="ECO:0000256" key="5">
    <source>
        <dbReference type="ARBA" id="ARBA00022989"/>
    </source>
</evidence>
<feature type="transmembrane region" description="Helical" evidence="7">
    <location>
        <begin position="312"/>
        <end position="333"/>
    </location>
</feature>
<protein>
    <submittedName>
        <fullName evidence="9">Fucose 4-O-acetylase-like acetyltransferase</fullName>
    </submittedName>
</protein>
<dbReference type="InterPro" id="IPR002656">
    <property type="entry name" value="Acyl_transf_3_dom"/>
</dbReference>
<feature type="transmembrane region" description="Helical" evidence="7">
    <location>
        <begin position="249"/>
        <end position="267"/>
    </location>
</feature>
<dbReference type="EMBL" id="JAUSVP010000003">
    <property type="protein sequence ID" value="MDQ0446858.1"/>
    <property type="molecule type" value="Genomic_DNA"/>
</dbReference>
<evidence type="ECO:0000256" key="4">
    <source>
        <dbReference type="ARBA" id="ARBA00022692"/>
    </source>
</evidence>
<evidence type="ECO:0000256" key="3">
    <source>
        <dbReference type="ARBA" id="ARBA00022475"/>
    </source>
</evidence>
<gene>
    <name evidence="9" type="ORF">QO012_001349</name>
</gene>
<evidence type="ECO:0000256" key="7">
    <source>
        <dbReference type="SAM" id="Phobius"/>
    </source>
</evidence>
<feature type="transmembrane region" description="Helical" evidence="7">
    <location>
        <begin position="170"/>
        <end position="190"/>
    </location>
</feature>
<reference evidence="9 10" key="1">
    <citation type="submission" date="2023-07" db="EMBL/GenBank/DDBJ databases">
        <title>Genomic Encyclopedia of Type Strains, Phase IV (KMG-IV): sequencing the most valuable type-strain genomes for metagenomic binning, comparative biology and taxonomic classification.</title>
        <authorList>
            <person name="Goeker M."/>
        </authorList>
    </citation>
    <scope>NUCLEOTIDE SEQUENCE [LARGE SCALE GENOMIC DNA]</scope>
    <source>
        <strain evidence="9 10">DSM 19013</strain>
    </source>
</reference>
<comment type="caution">
    <text evidence="9">The sequence shown here is derived from an EMBL/GenBank/DDBJ whole genome shotgun (WGS) entry which is preliminary data.</text>
</comment>